<organism evidence="1 2">
    <name type="scientific">Winogradskyella sediminis</name>
    <dbReference type="NCBI Taxonomy" id="1382466"/>
    <lineage>
        <taxon>Bacteria</taxon>
        <taxon>Pseudomonadati</taxon>
        <taxon>Bacteroidota</taxon>
        <taxon>Flavobacteriia</taxon>
        <taxon>Flavobacteriales</taxon>
        <taxon>Flavobacteriaceae</taxon>
        <taxon>Winogradskyella</taxon>
    </lineage>
</organism>
<dbReference type="RefSeq" id="WP_092446137.1">
    <property type="nucleotide sequence ID" value="NZ_LT629774.1"/>
</dbReference>
<sequence>MIWFIIIIIILFIVIKFTYDLNKDKNDLRYTTLDKKFNVIVNILNKGLFNGKGSVTKIDNRSFNLSQEGSNRIISFFYSTGTLELKLRYKYLQKEVIYSKSFNETRNLSLFEQQNIAECFILEIQAKIDNHKESVMNQATELNPIKNTETVNHQRYLPKLKNKPSVESLKIECQVKINGFYYHNYNGLDIYGNAMIFKQLLFFLDDKYVSLIELDKEDVDSMGKFIDPLSNQKKMKLLMYELKESIVNIKGDEYNRLDSSLGRYKFDNETIELLFFNPKNENNEDIENPRVYKRLYGVIKENSIVLNQSNSFFDHSLIKYREADVELLNNSEFNYYSL</sequence>
<proteinExistence type="predicted"/>
<accession>A0A1H1SLZ6</accession>
<dbReference type="AlphaFoldDB" id="A0A1H1SLZ6"/>
<name>A0A1H1SLZ6_9FLAO</name>
<gene>
    <name evidence="1" type="ORF">SAMN04489797_1708</name>
</gene>
<reference evidence="1 2" key="1">
    <citation type="submission" date="2016-10" db="EMBL/GenBank/DDBJ databases">
        <authorList>
            <person name="Varghese N."/>
            <person name="Submissions S."/>
        </authorList>
    </citation>
    <scope>NUCLEOTIDE SEQUENCE [LARGE SCALE GENOMIC DNA]</scope>
    <source>
        <strain evidence="1 2">RHA_55</strain>
    </source>
</reference>
<protein>
    <submittedName>
        <fullName evidence="1">Uncharacterized protein</fullName>
    </submittedName>
</protein>
<dbReference type="STRING" id="1249933.SAMN04489797_1708"/>
<dbReference type="EMBL" id="LT629774">
    <property type="protein sequence ID" value="SDS48853.1"/>
    <property type="molecule type" value="Genomic_DNA"/>
</dbReference>
<evidence type="ECO:0000313" key="2">
    <source>
        <dbReference type="Proteomes" id="UP000198963"/>
    </source>
</evidence>
<evidence type="ECO:0000313" key="1">
    <source>
        <dbReference type="EMBL" id="SDS48853.1"/>
    </source>
</evidence>
<keyword evidence="2" id="KW-1185">Reference proteome</keyword>
<dbReference type="Proteomes" id="UP000198963">
    <property type="component" value="Chromosome I"/>
</dbReference>